<proteinExistence type="predicted"/>
<dbReference type="AlphaFoldDB" id="A0A4Y2PR25"/>
<dbReference type="OrthoDB" id="10063284at2759"/>
<name>A0A4Y2PR25_ARAVE</name>
<dbReference type="Proteomes" id="UP000499080">
    <property type="component" value="Unassembled WGS sequence"/>
</dbReference>
<gene>
    <name evidence="1" type="ORF">AVEN_244582_1</name>
</gene>
<evidence type="ECO:0000313" key="1">
    <source>
        <dbReference type="EMBL" id="GBN52526.1"/>
    </source>
</evidence>
<dbReference type="EMBL" id="BGPR01011694">
    <property type="protein sequence ID" value="GBN52526.1"/>
    <property type="molecule type" value="Genomic_DNA"/>
</dbReference>
<comment type="caution">
    <text evidence="1">The sequence shown here is derived from an EMBL/GenBank/DDBJ whole genome shotgun (WGS) entry which is preliminary data.</text>
</comment>
<reference evidence="1 2" key="1">
    <citation type="journal article" date="2019" name="Sci. Rep.">
        <title>Orb-weaving spider Araneus ventricosus genome elucidates the spidroin gene catalogue.</title>
        <authorList>
            <person name="Kono N."/>
            <person name="Nakamura H."/>
            <person name="Ohtoshi R."/>
            <person name="Moran D.A.P."/>
            <person name="Shinohara A."/>
            <person name="Yoshida Y."/>
            <person name="Fujiwara M."/>
            <person name="Mori M."/>
            <person name="Tomita M."/>
            <person name="Arakawa K."/>
        </authorList>
    </citation>
    <scope>NUCLEOTIDE SEQUENCE [LARGE SCALE GENOMIC DNA]</scope>
</reference>
<sequence>MIEVVKPVFKCFKKIAVEELCDSSETIATRGAVQTLLPATCDFSFLCFLCLWNKVLKEVNHVQKFFQILGISFEKSVIKMRNLKVFLKDKRNDLVEEVLQFAKDTCDEMDIPVVKIRTIRRKKIMPGEKAAD</sequence>
<protein>
    <submittedName>
        <fullName evidence="1">Uncharacterized protein</fullName>
    </submittedName>
</protein>
<keyword evidence="2" id="KW-1185">Reference proteome</keyword>
<organism evidence="1 2">
    <name type="scientific">Araneus ventricosus</name>
    <name type="common">Orbweaver spider</name>
    <name type="synonym">Epeira ventricosa</name>
    <dbReference type="NCBI Taxonomy" id="182803"/>
    <lineage>
        <taxon>Eukaryota</taxon>
        <taxon>Metazoa</taxon>
        <taxon>Ecdysozoa</taxon>
        <taxon>Arthropoda</taxon>
        <taxon>Chelicerata</taxon>
        <taxon>Arachnida</taxon>
        <taxon>Araneae</taxon>
        <taxon>Araneomorphae</taxon>
        <taxon>Entelegynae</taxon>
        <taxon>Araneoidea</taxon>
        <taxon>Araneidae</taxon>
        <taxon>Araneus</taxon>
    </lineage>
</organism>
<evidence type="ECO:0000313" key="2">
    <source>
        <dbReference type="Proteomes" id="UP000499080"/>
    </source>
</evidence>
<accession>A0A4Y2PR25</accession>